<proteinExistence type="predicted"/>
<protein>
    <recommendedName>
        <fullName evidence="3">Thiamine-binding protein domain-containing protein</fullName>
    </recommendedName>
</protein>
<evidence type="ECO:0000313" key="1">
    <source>
        <dbReference type="EMBL" id="GAA0207832.1"/>
    </source>
</evidence>
<organism evidence="1 2">
    <name type="scientific">Kangiella japonica</name>
    <dbReference type="NCBI Taxonomy" id="647384"/>
    <lineage>
        <taxon>Bacteria</taxon>
        <taxon>Pseudomonadati</taxon>
        <taxon>Pseudomonadota</taxon>
        <taxon>Gammaproteobacteria</taxon>
        <taxon>Kangiellales</taxon>
        <taxon>Kangiellaceae</taxon>
        <taxon>Kangiella</taxon>
    </lineage>
</organism>
<keyword evidence="2" id="KW-1185">Reference proteome</keyword>
<accession>A0ABN0T025</accession>
<dbReference type="Proteomes" id="UP001501221">
    <property type="component" value="Unassembled WGS sequence"/>
</dbReference>
<name>A0ABN0T025_9GAMM</name>
<gene>
    <name evidence="1" type="ORF">GCM10009123_14170</name>
</gene>
<evidence type="ECO:0008006" key="3">
    <source>
        <dbReference type="Google" id="ProtNLM"/>
    </source>
</evidence>
<comment type="caution">
    <text evidence="1">The sequence shown here is derived from an EMBL/GenBank/DDBJ whole genome shotgun (WGS) entry which is preliminary data.</text>
</comment>
<dbReference type="InterPro" id="IPR029756">
    <property type="entry name" value="MTH1187/YkoF-like"/>
</dbReference>
<dbReference type="SUPFAM" id="SSF89957">
    <property type="entry name" value="MTH1187/YkoF-like"/>
    <property type="match status" value="1"/>
</dbReference>
<reference evidence="1 2" key="1">
    <citation type="journal article" date="2019" name="Int. J. Syst. Evol. Microbiol.">
        <title>The Global Catalogue of Microorganisms (GCM) 10K type strain sequencing project: providing services to taxonomists for standard genome sequencing and annotation.</title>
        <authorList>
            <consortium name="The Broad Institute Genomics Platform"/>
            <consortium name="The Broad Institute Genome Sequencing Center for Infectious Disease"/>
            <person name="Wu L."/>
            <person name="Ma J."/>
        </authorList>
    </citation>
    <scope>NUCLEOTIDE SEQUENCE [LARGE SCALE GENOMIC DNA]</scope>
    <source>
        <strain evidence="1 2">JCM 16211</strain>
    </source>
</reference>
<evidence type="ECO:0000313" key="2">
    <source>
        <dbReference type="Proteomes" id="UP001501221"/>
    </source>
</evidence>
<dbReference type="EMBL" id="BAAAFM010000003">
    <property type="protein sequence ID" value="GAA0207832.1"/>
    <property type="molecule type" value="Genomic_DNA"/>
</dbReference>
<dbReference type="Gene3D" id="3.30.70.930">
    <property type="match status" value="1"/>
</dbReference>
<sequence>MMRISVELSLYPLDDKFLPIIQDIVERITGDKRVEAIVNTMSTQIFGDSESVMAVVYETVEYSFKTYGKQVFVAKFLNSDLKPE</sequence>
<dbReference type="RefSeq" id="WP_343988621.1">
    <property type="nucleotide sequence ID" value="NZ_BAAAFM010000003.1"/>
</dbReference>